<sequence length="46" mass="5122">MEMVGLTVWEMNLGFRPKDFKSVWGALIQKNSPKKTGDGVEGSSHK</sequence>
<dbReference type="GeneID" id="78335875"/>
<dbReference type="AlphaFoldDB" id="A0A1H3B6J9"/>
<dbReference type="Proteomes" id="UP000182379">
    <property type="component" value="Unassembled WGS sequence"/>
</dbReference>
<protein>
    <submittedName>
        <fullName evidence="1">Uncharacterized protein</fullName>
    </submittedName>
</protein>
<evidence type="ECO:0000313" key="2">
    <source>
        <dbReference type="Proteomes" id="UP000182379"/>
    </source>
</evidence>
<name>A0A1H3B6J9_ACIFE</name>
<reference evidence="1 2" key="1">
    <citation type="submission" date="2016-10" db="EMBL/GenBank/DDBJ databases">
        <authorList>
            <person name="Varghese N."/>
            <person name="Submissions S."/>
        </authorList>
    </citation>
    <scope>NUCLEOTIDE SEQUENCE [LARGE SCALE GENOMIC DNA]</scope>
    <source>
        <strain evidence="1 2">WCC6</strain>
    </source>
</reference>
<organism evidence="1 2">
    <name type="scientific">Acidaminococcus fermentans</name>
    <dbReference type="NCBI Taxonomy" id="905"/>
    <lineage>
        <taxon>Bacteria</taxon>
        <taxon>Bacillati</taxon>
        <taxon>Bacillota</taxon>
        <taxon>Negativicutes</taxon>
        <taxon>Acidaminococcales</taxon>
        <taxon>Acidaminococcaceae</taxon>
        <taxon>Acidaminococcus</taxon>
    </lineage>
</organism>
<evidence type="ECO:0000313" key="1">
    <source>
        <dbReference type="EMBL" id="SDX37288.1"/>
    </source>
</evidence>
<dbReference type="RefSeq" id="WP_012938888.1">
    <property type="nucleotide sequence ID" value="NZ_CALAKB010000024.1"/>
</dbReference>
<dbReference type="EMBL" id="FNOP01000030">
    <property type="protein sequence ID" value="SDX37288.1"/>
    <property type="molecule type" value="Genomic_DNA"/>
</dbReference>
<proteinExistence type="predicted"/>
<gene>
    <name evidence="1" type="ORF">SAMN05216495_1303</name>
</gene>
<comment type="caution">
    <text evidence="1">The sequence shown here is derived from an EMBL/GenBank/DDBJ whole genome shotgun (WGS) entry which is preliminary data.</text>
</comment>
<accession>A0A1H3B6J9</accession>